<dbReference type="PANTHER" id="PTHR10656">
    <property type="entry name" value="CELL FATE DETERMINING PROTEIN MAB21-RELATED"/>
    <property type="match status" value="1"/>
</dbReference>
<dbReference type="InterPro" id="IPR046906">
    <property type="entry name" value="Mab-21_HhH/H2TH-like"/>
</dbReference>
<accession>K1QRP2</accession>
<dbReference type="Gene3D" id="3.30.460.90">
    <property type="match status" value="1"/>
</dbReference>
<dbReference type="HOGENOM" id="CLU_829627_0_0_1"/>
<keyword evidence="6" id="KW-0547">Nucleotide-binding</keyword>
<evidence type="ECO:0000256" key="2">
    <source>
        <dbReference type="ARBA" id="ARBA00008307"/>
    </source>
</evidence>
<gene>
    <name evidence="11" type="ORF">CGI_10012059</name>
</gene>
<dbReference type="SMART" id="SM01265">
    <property type="entry name" value="Mab-21"/>
    <property type="match status" value="1"/>
</dbReference>
<evidence type="ECO:0000259" key="9">
    <source>
        <dbReference type="Pfam" id="PF03281"/>
    </source>
</evidence>
<dbReference type="AlphaFoldDB" id="K1QRP2"/>
<evidence type="ECO:0000256" key="1">
    <source>
        <dbReference type="ARBA" id="ARBA00001946"/>
    </source>
</evidence>
<comment type="cofactor">
    <cofactor evidence="1">
        <name>Mg(2+)</name>
        <dbReference type="ChEBI" id="CHEBI:18420"/>
    </cofactor>
</comment>
<protein>
    <submittedName>
        <fullName evidence="11">Uncharacterized protein</fullName>
    </submittedName>
</protein>
<evidence type="ECO:0000259" key="10">
    <source>
        <dbReference type="Pfam" id="PF20266"/>
    </source>
</evidence>
<dbReference type="InParanoid" id="K1QRP2"/>
<keyword evidence="7" id="KW-0067">ATP-binding</keyword>
<keyword evidence="4" id="KW-0548">Nucleotidyltransferase</keyword>
<keyword evidence="3" id="KW-0808">Transferase</keyword>
<evidence type="ECO:0000256" key="7">
    <source>
        <dbReference type="ARBA" id="ARBA00022840"/>
    </source>
</evidence>
<name>K1QRP2_MAGGI</name>
<evidence type="ECO:0000313" key="11">
    <source>
        <dbReference type="EMBL" id="EKC24226.1"/>
    </source>
</evidence>
<sequence length="335" mass="38563">MAVDNRDQEINKLLDALGFEKSVCHIRQNMVAAQELTKNACLDSEFSCIDTGSLAEGFSGNYYSKISRADFDIMFIFNRFPYIVDEDKTQDDAPKNFPLVARVCHDSVRQGYAKLELITDKVPSKSHLAVEFEDRLFLSSLKTLSVLMRINRKLLGFIREEEVLGVVQFERHGPASSVTIESKEVYAKRDLVHGMRCQFWPKCAQNWITRRRNWPENADVINAAKLGCHLVPTGFPGSKTEELEWRYSFVKPERHIMWLFNDCQRKCFALLKILNKENLASHFDTDVLTSYHFKTTLLWVLEETDDPDWSDKDLLKHVNVARGFADVTIGIDVKS</sequence>
<proteinExistence type="inferred from homology"/>
<feature type="domain" description="Mab-21-like nucleotidyltransferase" evidence="9">
    <location>
        <begin position="94"/>
        <end position="257"/>
    </location>
</feature>
<dbReference type="Gene3D" id="1.10.1410.40">
    <property type="match status" value="1"/>
</dbReference>
<dbReference type="EMBL" id="JH816592">
    <property type="protein sequence ID" value="EKC24226.1"/>
    <property type="molecule type" value="Genomic_DNA"/>
</dbReference>
<evidence type="ECO:0000256" key="6">
    <source>
        <dbReference type="ARBA" id="ARBA00022741"/>
    </source>
</evidence>
<evidence type="ECO:0000256" key="8">
    <source>
        <dbReference type="ARBA" id="ARBA00022842"/>
    </source>
</evidence>
<dbReference type="GO" id="GO:0005524">
    <property type="term" value="F:ATP binding"/>
    <property type="evidence" value="ECO:0007669"/>
    <property type="project" value="UniProtKB-KW"/>
</dbReference>
<evidence type="ECO:0000256" key="4">
    <source>
        <dbReference type="ARBA" id="ARBA00022695"/>
    </source>
</evidence>
<evidence type="ECO:0000256" key="3">
    <source>
        <dbReference type="ARBA" id="ARBA00022679"/>
    </source>
</evidence>
<evidence type="ECO:0000256" key="5">
    <source>
        <dbReference type="ARBA" id="ARBA00022723"/>
    </source>
</evidence>
<dbReference type="Pfam" id="PF03281">
    <property type="entry name" value="Mab-21"/>
    <property type="match status" value="1"/>
</dbReference>
<dbReference type="GO" id="GO:0016779">
    <property type="term" value="F:nucleotidyltransferase activity"/>
    <property type="evidence" value="ECO:0007669"/>
    <property type="project" value="UniProtKB-KW"/>
</dbReference>
<dbReference type="PANTHER" id="PTHR10656:SF42">
    <property type="entry name" value="CYCLIC GMP-AMP SYNTHASE-LIKE PROTEIN-RELATED"/>
    <property type="match status" value="1"/>
</dbReference>
<dbReference type="GO" id="GO:0046872">
    <property type="term" value="F:metal ion binding"/>
    <property type="evidence" value="ECO:0007669"/>
    <property type="project" value="UniProtKB-KW"/>
</dbReference>
<dbReference type="Pfam" id="PF20266">
    <property type="entry name" value="Mab-21_C"/>
    <property type="match status" value="1"/>
</dbReference>
<organism evidence="11">
    <name type="scientific">Magallana gigas</name>
    <name type="common">Pacific oyster</name>
    <name type="synonym">Crassostrea gigas</name>
    <dbReference type="NCBI Taxonomy" id="29159"/>
    <lineage>
        <taxon>Eukaryota</taxon>
        <taxon>Metazoa</taxon>
        <taxon>Spiralia</taxon>
        <taxon>Lophotrochozoa</taxon>
        <taxon>Mollusca</taxon>
        <taxon>Bivalvia</taxon>
        <taxon>Autobranchia</taxon>
        <taxon>Pteriomorphia</taxon>
        <taxon>Ostreida</taxon>
        <taxon>Ostreoidea</taxon>
        <taxon>Ostreidae</taxon>
        <taxon>Magallana</taxon>
    </lineage>
</organism>
<comment type="similarity">
    <text evidence="2">Belongs to the mab-21 family.</text>
</comment>
<reference evidence="11" key="1">
    <citation type="journal article" date="2012" name="Nature">
        <title>The oyster genome reveals stress adaptation and complexity of shell formation.</title>
        <authorList>
            <person name="Zhang G."/>
            <person name="Fang X."/>
            <person name="Guo X."/>
            <person name="Li L."/>
            <person name="Luo R."/>
            <person name="Xu F."/>
            <person name="Yang P."/>
            <person name="Zhang L."/>
            <person name="Wang X."/>
            <person name="Qi H."/>
            <person name="Xiong Z."/>
            <person name="Que H."/>
            <person name="Xie Y."/>
            <person name="Holland P.W."/>
            <person name="Paps J."/>
            <person name="Zhu Y."/>
            <person name="Wu F."/>
            <person name="Chen Y."/>
            <person name="Wang J."/>
            <person name="Peng C."/>
            <person name="Meng J."/>
            <person name="Yang L."/>
            <person name="Liu J."/>
            <person name="Wen B."/>
            <person name="Zhang N."/>
            <person name="Huang Z."/>
            <person name="Zhu Q."/>
            <person name="Feng Y."/>
            <person name="Mount A."/>
            <person name="Hedgecock D."/>
            <person name="Xu Z."/>
            <person name="Liu Y."/>
            <person name="Domazet-Loso T."/>
            <person name="Du Y."/>
            <person name="Sun X."/>
            <person name="Zhang S."/>
            <person name="Liu B."/>
            <person name="Cheng P."/>
            <person name="Jiang X."/>
            <person name="Li J."/>
            <person name="Fan D."/>
            <person name="Wang W."/>
            <person name="Fu W."/>
            <person name="Wang T."/>
            <person name="Wang B."/>
            <person name="Zhang J."/>
            <person name="Peng Z."/>
            <person name="Li Y."/>
            <person name="Li N."/>
            <person name="Wang J."/>
            <person name="Chen M."/>
            <person name="He Y."/>
            <person name="Tan F."/>
            <person name="Song X."/>
            <person name="Zheng Q."/>
            <person name="Huang R."/>
            <person name="Yang H."/>
            <person name="Du X."/>
            <person name="Chen L."/>
            <person name="Yang M."/>
            <person name="Gaffney P.M."/>
            <person name="Wang S."/>
            <person name="Luo L."/>
            <person name="She Z."/>
            <person name="Ming Y."/>
            <person name="Huang W."/>
            <person name="Zhang S."/>
            <person name="Huang B."/>
            <person name="Zhang Y."/>
            <person name="Qu T."/>
            <person name="Ni P."/>
            <person name="Miao G."/>
            <person name="Wang J."/>
            <person name="Wang Q."/>
            <person name="Steinberg C.E."/>
            <person name="Wang H."/>
            <person name="Li N."/>
            <person name="Qian L."/>
            <person name="Zhang G."/>
            <person name="Li Y."/>
            <person name="Yang H."/>
            <person name="Liu X."/>
            <person name="Wang J."/>
            <person name="Yin Y."/>
            <person name="Wang J."/>
        </authorList>
    </citation>
    <scope>NUCLEOTIDE SEQUENCE [LARGE SCALE GENOMIC DNA]</scope>
    <source>
        <strain evidence="11">05x7-T-G4-1.051#20</strain>
    </source>
</reference>
<dbReference type="InterPro" id="IPR046903">
    <property type="entry name" value="Mab-21-like_nuc_Trfase"/>
</dbReference>
<feature type="domain" description="Mab-21-like HhH/H2TH-like" evidence="10">
    <location>
        <begin position="263"/>
        <end position="316"/>
    </location>
</feature>
<keyword evidence="5" id="KW-0479">Metal-binding</keyword>
<dbReference type="InterPro" id="IPR024810">
    <property type="entry name" value="MAB21L/cGLR"/>
</dbReference>
<keyword evidence="8" id="KW-0460">Magnesium</keyword>